<organism evidence="1">
    <name type="scientific">uncultured Caudovirales phage</name>
    <dbReference type="NCBI Taxonomy" id="2100421"/>
    <lineage>
        <taxon>Viruses</taxon>
        <taxon>Duplodnaviria</taxon>
        <taxon>Heunggongvirae</taxon>
        <taxon>Uroviricota</taxon>
        <taxon>Caudoviricetes</taxon>
        <taxon>Peduoviridae</taxon>
        <taxon>Maltschvirus</taxon>
        <taxon>Maltschvirus maltsch</taxon>
    </lineage>
</organism>
<sequence length="140" mass="15605">MIRPATLDDIPAMVAMGKRFTDKAGFADHVGYDEESVEALLTGLIESDKGVCLVGPECMAAALVFPHPYNQAHKTAQELFWWSEGLQGLRLFDALERAVRAKGAHSLIMITVEAINPDKTGQFYQRKGYRPAERSFMKVF</sequence>
<accession>A0A6J5LXI1</accession>
<evidence type="ECO:0000313" key="1">
    <source>
        <dbReference type="EMBL" id="CAB4137460.1"/>
    </source>
</evidence>
<protein>
    <recommendedName>
        <fullName evidence="2">N-acetyltransferase domain-containing protein</fullName>
    </recommendedName>
</protein>
<dbReference type="InterPro" id="IPR016181">
    <property type="entry name" value="Acyl_CoA_acyltransferase"/>
</dbReference>
<dbReference type="Gene3D" id="3.40.630.30">
    <property type="match status" value="1"/>
</dbReference>
<name>A0A6J5LXI1_9CAUD</name>
<reference evidence="1" key="1">
    <citation type="submission" date="2020-04" db="EMBL/GenBank/DDBJ databases">
        <authorList>
            <person name="Chiriac C."/>
            <person name="Salcher M."/>
            <person name="Ghai R."/>
            <person name="Kavagutti S V."/>
        </authorList>
    </citation>
    <scope>NUCLEOTIDE SEQUENCE</scope>
</reference>
<evidence type="ECO:0008006" key="2">
    <source>
        <dbReference type="Google" id="ProtNLM"/>
    </source>
</evidence>
<dbReference type="SUPFAM" id="SSF55729">
    <property type="entry name" value="Acyl-CoA N-acyltransferases (Nat)"/>
    <property type="match status" value="1"/>
</dbReference>
<gene>
    <name evidence="1" type="ORF">UFOVP319_35</name>
</gene>
<proteinExistence type="predicted"/>
<dbReference type="EMBL" id="LR796336">
    <property type="protein sequence ID" value="CAB4137460.1"/>
    <property type="molecule type" value="Genomic_DNA"/>
</dbReference>